<keyword evidence="11" id="KW-1185">Reference proteome</keyword>
<dbReference type="InterPro" id="IPR011707">
    <property type="entry name" value="Cu-oxidase-like_N"/>
</dbReference>
<dbReference type="SUPFAM" id="SSF49503">
    <property type="entry name" value="Cupredoxins"/>
    <property type="match status" value="3"/>
</dbReference>
<dbReference type="CDD" id="cd13857">
    <property type="entry name" value="CuRO_1_Diphenol_Ox"/>
    <property type="match status" value="1"/>
</dbReference>
<keyword evidence="6" id="KW-1133">Transmembrane helix</keyword>
<dbReference type="Gene3D" id="2.60.40.420">
    <property type="entry name" value="Cupredoxins - blue copper proteins"/>
    <property type="match status" value="3"/>
</dbReference>
<feature type="domain" description="Plastocyanin-like" evidence="9">
    <location>
        <begin position="134"/>
        <end position="244"/>
    </location>
</feature>
<comment type="similarity">
    <text evidence="1">Belongs to the multicopper oxidase family.</text>
</comment>
<feature type="domain" description="Plastocyanin-like" evidence="8">
    <location>
        <begin position="498"/>
        <end position="647"/>
    </location>
</feature>
<dbReference type="InterPro" id="IPR008972">
    <property type="entry name" value="Cupredoxin"/>
</dbReference>
<evidence type="ECO:0000313" key="11">
    <source>
        <dbReference type="Proteomes" id="UP001174694"/>
    </source>
</evidence>
<keyword evidence="4" id="KW-0186">Copper</keyword>
<feature type="region of interest" description="Disordered" evidence="5">
    <location>
        <begin position="1"/>
        <end position="56"/>
    </location>
</feature>
<protein>
    <submittedName>
        <fullName evidence="10">Laccase</fullName>
    </submittedName>
</protein>
<keyword evidence="6" id="KW-0472">Membrane</keyword>
<evidence type="ECO:0000256" key="5">
    <source>
        <dbReference type="SAM" id="MobiDB-lite"/>
    </source>
</evidence>
<reference evidence="10" key="1">
    <citation type="submission" date="2022-07" db="EMBL/GenBank/DDBJ databases">
        <title>Fungi with potential for degradation of polypropylene.</title>
        <authorList>
            <person name="Gostincar C."/>
        </authorList>
    </citation>
    <scope>NUCLEOTIDE SEQUENCE</scope>
    <source>
        <strain evidence="10">EXF-13308</strain>
    </source>
</reference>
<keyword evidence="3" id="KW-0560">Oxidoreductase</keyword>
<evidence type="ECO:0000256" key="1">
    <source>
        <dbReference type="ARBA" id="ARBA00010609"/>
    </source>
</evidence>
<dbReference type="InterPro" id="IPR002355">
    <property type="entry name" value="Cu_oxidase_Cu_BS"/>
</dbReference>
<dbReference type="PROSITE" id="PS00079">
    <property type="entry name" value="MULTICOPPER_OXIDASE1"/>
    <property type="match status" value="1"/>
</dbReference>
<dbReference type="Proteomes" id="UP001174694">
    <property type="component" value="Unassembled WGS sequence"/>
</dbReference>
<feature type="compositionally biased region" description="Basic and acidic residues" evidence="5">
    <location>
        <begin position="16"/>
        <end position="41"/>
    </location>
</feature>
<organism evidence="10 11">
    <name type="scientific">Pleurostoma richardsiae</name>
    <dbReference type="NCBI Taxonomy" id="41990"/>
    <lineage>
        <taxon>Eukaryota</taxon>
        <taxon>Fungi</taxon>
        <taxon>Dikarya</taxon>
        <taxon>Ascomycota</taxon>
        <taxon>Pezizomycotina</taxon>
        <taxon>Sordariomycetes</taxon>
        <taxon>Sordariomycetidae</taxon>
        <taxon>Calosphaeriales</taxon>
        <taxon>Pleurostomataceae</taxon>
        <taxon>Pleurostoma</taxon>
    </lineage>
</organism>
<name>A0AA38SDF8_9PEZI</name>
<gene>
    <name evidence="10" type="ORF">NKR23_g145</name>
</gene>
<evidence type="ECO:0000259" key="7">
    <source>
        <dbReference type="Pfam" id="PF00394"/>
    </source>
</evidence>
<evidence type="ECO:0000313" key="10">
    <source>
        <dbReference type="EMBL" id="KAJ9157606.1"/>
    </source>
</evidence>
<dbReference type="InterPro" id="IPR001117">
    <property type="entry name" value="Cu-oxidase_2nd"/>
</dbReference>
<evidence type="ECO:0000259" key="8">
    <source>
        <dbReference type="Pfam" id="PF07731"/>
    </source>
</evidence>
<dbReference type="PANTHER" id="PTHR11709">
    <property type="entry name" value="MULTI-COPPER OXIDASE"/>
    <property type="match status" value="1"/>
</dbReference>
<dbReference type="GO" id="GO:0005507">
    <property type="term" value="F:copper ion binding"/>
    <property type="evidence" value="ECO:0007669"/>
    <property type="project" value="InterPro"/>
</dbReference>
<dbReference type="InterPro" id="IPR033138">
    <property type="entry name" value="Cu_oxidase_CS"/>
</dbReference>
<comment type="caution">
    <text evidence="10">The sequence shown here is derived from an EMBL/GenBank/DDBJ whole genome shotgun (WGS) entry which is preliminary data.</text>
</comment>
<dbReference type="InterPro" id="IPR045087">
    <property type="entry name" value="Cu-oxidase_fam"/>
</dbReference>
<evidence type="ECO:0000259" key="9">
    <source>
        <dbReference type="Pfam" id="PF07732"/>
    </source>
</evidence>
<keyword evidence="6" id="KW-0812">Transmembrane</keyword>
<dbReference type="GO" id="GO:0016491">
    <property type="term" value="F:oxidoreductase activity"/>
    <property type="evidence" value="ECO:0007669"/>
    <property type="project" value="UniProtKB-KW"/>
</dbReference>
<dbReference type="Pfam" id="PF07731">
    <property type="entry name" value="Cu-oxidase_2"/>
    <property type="match status" value="1"/>
</dbReference>
<sequence>MVEYTKLRSSSPSNGRQEDAKPVEPRGGKEDVDLEQHERLLSQEGDDESEATEASPKRRSPSKWWLLALVPSAVVVIALLGVLLRQLLRRDDSNTVTGQTGTFRRPDSDYVLDPDWDYEATPTVRVYNWVIQDIVANPDGVFRPMLAINGKFPGELIECNEGDTIVVNVENRAVNATSIHWHGIFQNGTNWMDGTAGVTNCPIAHGRKFRYEFTIKGQAGTYFYHGHHAAQALDGLVGPIVIHSLADKEHQPQYATDRVVMLQDWYHDLSDILLKDTLSPGSEASPVPNGALINGANVVDCSLHPLRRCDSSTAYMPTFDLAPNEQHRLRFLNVGGFAWFEVSVDHHLSLPITEVDGIDVEPTADSSILVGPGQRYSVVLNANQTGAESFWLRARMLNHCFAENVLPEHGMSEAKAIVRYSSEGSAKTEAAVLPTTENDSGKYAVECKDKPTGTFIPTPPVSAPEYAHQSWYLRVNLEIGDWRLERGFLNKSTFRANLKSPTLHRLVEGLASNNESFQVEGVNTAAFDARHELVISSETVEVVDVVLQNFDEGNHPFHLHGAEMFILAAGHGYFPGYESLGLQPEGKGLLDPANASVVANPTRRDVATVEGFGWSLIRFVADNPGVWNFHCHMLWHAEAGMAMQFASRLDVLRTWAVPEESARLCEASVEELEKGATPKDSIFYGFDGTEAA</sequence>
<dbReference type="Pfam" id="PF00394">
    <property type="entry name" value="Cu-oxidase"/>
    <property type="match status" value="1"/>
</dbReference>
<proteinExistence type="inferred from homology"/>
<dbReference type="PROSITE" id="PS00080">
    <property type="entry name" value="MULTICOPPER_OXIDASE2"/>
    <property type="match status" value="1"/>
</dbReference>
<feature type="domain" description="Plastocyanin-like" evidence="7">
    <location>
        <begin position="257"/>
        <end position="420"/>
    </location>
</feature>
<dbReference type="Pfam" id="PF07732">
    <property type="entry name" value="Cu-oxidase_3"/>
    <property type="match status" value="1"/>
</dbReference>
<dbReference type="AlphaFoldDB" id="A0AA38SDF8"/>
<evidence type="ECO:0000256" key="3">
    <source>
        <dbReference type="ARBA" id="ARBA00023002"/>
    </source>
</evidence>
<evidence type="ECO:0000256" key="2">
    <source>
        <dbReference type="ARBA" id="ARBA00022723"/>
    </source>
</evidence>
<evidence type="ECO:0000256" key="6">
    <source>
        <dbReference type="SAM" id="Phobius"/>
    </source>
</evidence>
<accession>A0AA38SDF8</accession>
<dbReference type="EMBL" id="JANBVO010000001">
    <property type="protein sequence ID" value="KAJ9157606.1"/>
    <property type="molecule type" value="Genomic_DNA"/>
</dbReference>
<keyword evidence="2" id="KW-0479">Metal-binding</keyword>
<dbReference type="CDD" id="cd13910">
    <property type="entry name" value="CuRO_3_MCO_like_4"/>
    <property type="match status" value="1"/>
</dbReference>
<dbReference type="InterPro" id="IPR011706">
    <property type="entry name" value="Cu-oxidase_C"/>
</dbReference>
<dbReference type="PANTHER" id="PTHR11709:SF414">
    <property type="entry name" value="ADR239WP"/>
    <property type="match status" value="1"/>
</dbReference>
<feature type="transmembrane region" description="Helical" evidence="6">
    <location>
        <begin position="64"/>
        <end position="84"/>
    </location>
</feature>
<evidence type="ECO:0000256" key="4">
    <source>
        <dbReference type="ARBA" id="ARBA00023008"/>
    </source>
</evidence>